<gene>
    <name evidence="3" type="ORF">CWATWH0003_3182</name>
</gene>
<feature type="transmembrane region" description="Helical" evidence="2">
    <location>
        <begin position="68"/>
        <end position="86"/>
    </location>
</feature>
<keyword evidence="2" id="KW-1133">Transmembrane helix</keyword>
<reference evidence="3 4" key="1">
    <citation type="journal article" date="2011" name="Front. Microbiol.">
        <title>Two Strains of Crocosphaera watsonii with Highly Conserved Genomes are Distinguished by Strain-Specific Features.</title>
        <authorList>
            <person name="Bench S.R."/>
            <person name="Ilikchyan I.N."/>
            <person name="Tripp H.J."/>
            <person name="Zehr J.P."/>
        </authorList>
    </citation>
    <scope>NUCLEOTIDE SEQUENCE [LARGE SCALE GENOMIC DNA]</scope>
    <source>
        <strain evidence="3 4">WH 0003</strain>
    </source>
</reference>
<protein>
    <recommendedName>
        <fullName evidence="5">DUF3859 domain-containing protein</fullName>
    </recommendedName>
</protein>
<evidence type="ECO:0000313" key="4">
    <source>
        <dbReference type="Proteomes" id="UP000003477"/>
    </source>
</evidence>
<dbReference type="PATRIC" id="fig|423471.3.peg.2991"/>
<evidence type="ECO:0000256" key="1">
    <source>
        <dbReference type="SAM" id="Coils"/>
    </source>
</evidence>
<dbReference type="GeneID" id="88766761"/>
<dbReference type="RefSeq" id="WP_007311274.1">
    <property type="nucleotide sequence ID" value="NZ_AESD01000473.1"/>
</dbReference>
<organism evidence="3 4">
    <name type="scientific">Crocosphaera watsonii WH 0003</name>
    <dbReference type="NCBI Taxonomy" id="423471"/>
    <lineage>
        <taxon>Bacteria</taxon>
        <taxon>Bacillati</taxon>
        <taxon>Cyanobacteriota</taxon>
        <taxon>Cyanophyceae</taxon>
        <taxon>Oscillatoriophycideae</taxon>
        <taxon>Chroococcales</taxon>
        <taxon>Aphanothecaceae</taxon>
        <taxon>Crocosphaera</taxon>
    </lineage>
</organism>
<keyword evidence="2" id="KW-0812">Transmembrane</keyword>
<proteinExistence type="predicted"/>
<evidence type="ECO:0008006" key="5">
    <source>
        <dbReference type="Google" id="ProtNLM"/>
    </source>
</evidence>
<keyword evidence="1" id="KW-0175">Coiled coil</keyword>
<sequence length="205" mass="23824">MDRITPDQLEKIIAEVERLSKQNEDLDRQDVEEILQTLNLSPDLLDEAINQVNRREALKREKKRNLRVLLGIIFILFITVTGIVLLQQNYQQGLEGITIYQSRLTLSEDKGDNLQVINRQNSGEIFYRVTLQNVPLGERLSLSCQWIDPQGNLSHQNVYQTRKIDKQVWTTYCRHLIGNASLSGTWTVEMFLGDRLLSRNNFQVQ</sequence>
<evidence type="ECO:0000256" key="2">
    <source>
        <dbReference type="SAM" id="Phobius"/>
    </source>
</evidence>
<dbReference type="EMBL" id="AESD01000473">
    <property type="protein sequence ID" value="EHJ12102.1"/>
    <property type="molecule type" value="Genomic_DNA"/>
</dbReference>
<name>G5J6T7_CROWT</name>
<dbReference type="AlphaFoldDB" id="G5J6T7"/>
<accession>G5J6T7</accession>
<feature type="coiled-coil region" evidence="1">
    <location>
        <begin position="9"/>
        <end position="65"/>
    </location>
</feature>
<keyword evidence="2" id="KW-0472">Membrane</keyword>
<dbReference type="Proteomes" id="UP000003477">
    <property type="component" value="Unassembled WGS sequence"/>
</dbReference>
<evidence type="ECO:0000313" key="3">
    <source>
        <dbReference type="EMBL" id="EHJ12102.1"/>
    </source>
</evidence>
<comment type="caution">
    <text evidence="3">The sequence shown here is derived from an EMBL/GenBank/DDBJ whole genome shotgun (WGS) entry which is preliminary data.</text>
</comment>